<comment type="caution">
    <text evidence="2">The sequence shown here is derived from an EMBL/GenBank/DDBJ whole genome shotgun (WGS) entry which is preliminary data.</text>
</comment>
<organism evidence="2 3">
    <name type="scientific">Heterodermia speciosa</name>
    <dbReference type="NCBI Taxonomy" id="116794"/>
    <lineage>
        <taxon>Eukaryota</taxon>
        <taxon>Fungi</taxon>
        <taxon>Dikarya</taxon>
        <taxon>Ascomycota</taxon>
        <taxon>Pezizomycotina</taxon>
        <taxon>Lecanoromycetes</taxon>
        <taxon>OSLEUM clade</taxon>
        <taxon>Lecanoromycetidae</taxon>
        <taxon>Caliciales</taxon>
        <taxon>Physciaceae</taxon>
        <taxon>Heterodermia</taxon>
    </lineage>
</organism>
<feature type="region of interest" description="Disordered" evidence="1">
    <location>
        <begin position="1"/>
        <end position="30"/>
    </location>
</feature>
<evidence type="ECO:0000313" key="2">
    <source>
        <dbReference type="EMBL" id="CAF9939256.1"/>
    </source>
</evidence>
<reference evidence="2" key="1">
    <citation type="submission" date="2021-03" db="EMBL/GenBank/DDBJ databases">
        <authorList>
            <person name="Tagirdzhanova G."/>
        </authorList>
    </citation>
    <scope>NUCLEOTIDE SEQUENCE</scope>
</reference>
<evidence type="ECO:0000256" key="1">
    <source>
        <dbReference type="SAM" id="MobiDB-lite"/>
    </source>
</evidence>
<dbReference type="AlphaFoldDB" id="A0A8H3PE17"/>
<evidence type="ECO:0000313" key="3">
    <source>
        <dbReference type="Proteomes" id="UP000664521"/>
    </source>
</evidence>
<dbReference type="Proteomes" id="UP000664521">
    <property type="component" value="Unassembled WGS sequence"/>
</dbReference>
<dbReference type="OrthoDB" id="5424743at2759"/>
<gene>
    <name evidence="2" type="ORF">HETSPECPRED_001525</name>
</gene>
<sequence length="223" mass="24408">MPKYKGSKKPAPQAARRPRDTTIPGTNTKENEMVQARRFLGHMRSFLSTSPRCTIEAIRELDKVFHKKPEIRAEHLAVNMSQEGKELLSVFETERDIARGQGNTADWWTQGSYRKGMSIEEQQAFAAARRALNAGGVGITSMMGVSELGMEDVAADNLAETTEADLGGDGAGPTAEGLEMEEDKDLSRYDNDEDVQGYSVVTSGGEASMTMSHDDENVVMEDA</sequence>
<dbReference type="EMBL" id="CAJPDS010000127">
    <property type="protein sequence ID" value="CAF9939256.1"/>
    <property type="molecule type" value="Genomic_DNA"/>
</dbReference>
<proteinExistence type="predicted"/>
<accession>A0A8H3PE17</accession>
<keyword evidence="3" id="KW-1185">Reference proteome</keyword>
<name>A0A8H3PE17_9LECA</name>
<protein>
    <submittedName>
        <fullName evidence="2">Uncharacterized protein</fullName>
    </submittedName>
</protein>
<feature type="region of interest" description="Disordered" evidence="1">
    <location>
        <begin position="161"/>
        <end position="223"/>
    </location>
</feature>